<dbReference type="InterPro" id="IPR028090">
    <property type="entry name" value="JAB_dom_prok"/>
</dbReference>
<evidence type="ECO:0000256" key="6">
    <source>
        <dbReference type="SAM" id="MobiDB-lite"/>
    </source>
</evidence>
<dbReference type="Pfam" id="PF14464">
    <property type="entry name" value="Prok-JAB"/>
    <property type="match status" value="1"/>
</dbReference>
<dbReference type="GO" id="GO:0008235">
    <property type="term" value="F:metalloexopeptidase activity"/>
    <property type="evidence" value="ECO:0007669"/>
    <property type="project" value="TreeGrafter"/>
</dbReference>
<dbReference type="InterPro" id="IPR037518">
    <property type="entry name" value="MPN"/>
</dbReference>
<feature type="region of interest" description="Disordered" evidence="6">
    <location>
        <begin position="49"/>
        <end position="74"/>
    </location>
</feature>
<name>A0A1Z3HG19_9CYAN</name>
<evidence type="ECO:0000256" key="5">
    <source>
        <dbReference type="ARBA" id="ARBA00023049"/>
    </source>
</evidence>
<keyword evidence="9" id="KW-1185">Reference proteome</keyword>
<sequence length="164" mass="18901">MTLVLTADHLHQMRSHGERMYPEECCGILVGQLLPDAGQRQLLELHPADNDWRPDVDVDDGNPSGAQGESQHLSRTRRYWIDPRRLLQIQRYARDRNLAIIGIYHSHPDHDAVPSECDRTLAWPDYSYVIVSVHRGQAVDVRSWQLDETHHFQPDPLQMLSIAP</sequence>
<reference evidence="8 9" key="1">
    <citation type="journal article" date="2016" name="Biochim. Biophys. Acta">
        <title>Characterization of red-shifted phycobilisomes isolated from the chlorophyll f-containing cyanobacterium Halomicronema hongdechloris.</title>
        <authorList>
            <person name="Li Y."/>
            <person name="Lin Y."/>
            <person name="Garvey C.J."/>
            <person name="Birch D."/>
            <person name="Corkery R.W."/>
            <person name="Loughlin P.C."/>
            <person name="Scheer H."/>
            <person name="Willows R.D."/>
            <person name="Chen M."/>
        </authorList>
    </citation>
    <scope>NUCLEOTIDE SEQUENCE [LARGE SCALE GENOMIC DNA]</scope>
    <source>
        <strain evidence="8 9">C2206</strain>
    </source>
</reference>
<dbReference type="InterPro" id="IPR000555">
    <property type="entry name" value="JAMM/MPN+_dom"/>
</dbReference>
<dbReference type="CDD" id="cd08070">
    <property type="entry name" value="MPN_like"/>
    <property type="match status" value="1"/>
</dbReference>
<dbReference type="Proteomes" id="UP000191901">
    <property type="component" value="Chromosome"/>
</dbReference>
<keyword evidence="1" id="KW-0645">Protease</keyword>
<organism evidence="8 9">
    <name type="scientific">Halomicronema hongdechloris C2206</name>
    <dbReference type="NCBI Taxonomy" id="1641165"/>
    <lineage>
        <taxon>Bacteria</taxon>
        <taxon>Bacillati</taxon>
        <taxon>Cyanobacteriota</taxon>
        <taxon>Cyanophyceae</taxon>
        <taxon>Nodosilineales</taxon>
        <taxon>Nodosilineaceae</taxon>
        <taxon>Halomicronema</taxon>
    </lineage>
</organism>
<protein>
    <recommendedName>
        <fullName evidence="7">MPN domain-containing protein</fullName>
    </recommendedName>
</protein>
<dbReference type="KEGG" id="hhg:XM38_001700"/>
<evidence type="ECO:0000256" key="3">
    <source>
        <dbReference type="ARBA" id="ARBA00022801"/>
    </source>
</evidence>
<dbReference type="OrthoDB" id="9802958at2"/>
<dbReference type="GO" id="GO:0008270">
    <property type="term" value="F:zinc ion binding"/>
    <property type="evidence" value="ECO:0007669"/>
    <property type="project" value="TreeGrafter"/>
</dbReference>
<dbReference type="GO" id="GO:0006508">
    <property type="term" value="P:proteolysis"/>
    <property type="evidence" value="ECO:0007669"/>
    <property type="project" value="UniProtKB-KW"/>
</dbReference>
<evidence type="ECO:0000313" key="9">
    <source>
        <dbReference type="Proteomes" id="UP000191901"/>
    </source>
</evidence>
<keyword evidence="5" id="KW-0482">Metalloprotease</keyword>
<evidence type="ECO:0000313" key="8">
    <source>
        <dbReference type="EMBL" id="ASC69243.1"/>
    </source>
</evidence>
<dbReference type="PROSITE" id="PS50249">
    <property type="entry name" value="MPN"/>
    <property type="match status" value="1"/>
</dbReference>
<dbReference type="SMART" id="SM00232">
    <property type="entry name" value="JAB_MPN"/>
    <property type="match status" value="1"/>
</dbReference>
<feature type="compositionally biased region" description="Polar residues" evidence="6">
    <location>
        <begin position="64"/>
        <end position="73"/>
    </location>
</feature>
<proteinExistence type="predicted"/>
<dbReference type="EMBL" id="CP021983">
    <property type="protein sequence ID" value="ASC69243.1"/>
    <property type="molecule type" value="Genomic_DNA"/>
</dbReference>
<evidence type="ECO:0000256" key="1">
    <source>
        <dbReference type="ARBA" id="ARBA00022670"/>
    </source>
</evidence>
<dbReference type="AlphaFoldDB" id="A0A1Z3HG19"/>
<evidence type="ECO:0000256" key="2">
    <source>
        <dbReference type="ARBA" id="ARBA00022723"/>
    </source>
</evidence>
<dbReference type="STRING" id="1641165.XM38_16085"/>
<evidence type="ECO:0000256" key="4">
    <source>
        <dbReference type="ARBA" id="ARBA00022833"/>
    </source>
</evidence>
<keyword evidence="4" id="KW-0862">Zinc</keyword>
<evidence type="ECO:0000259" key="7">
    <source>
        <dbReference type="PROSITE" id="PS50249"/>
    </source>
</evidence>
<dbReference type="FunFam" id="3.40.140.10:FF:000085">
    <property type="entry name" value="Mov34/MPN/PAD-1 family protein"/>
    <property type="match status" value="1"/>
</dbReference>
<feature type="domain" description="MPN" evidence="7">
    <location>
        <begin position="3"/>
        <end position="157"/>
    </location>
</feature>
<keyword evidence="3" id="KW-0378">Hydrolase</keyword>
<dbReference type="Gene3D" id="3.40.140.10">
    <property type="entry name" value="Cytidine Deaminase, domain 2"/>
    <property type="match status" value="1"/>
</dbReference>
<keyword evidence="2" id="KW-0479">Metal-binding</keyword>
<dbReference type="InterPro" id="IPR051929">
    <property type="entry name" value="VirAsm_ModProt"/>
</dbReference>
<dbReference type="SUPFAM" id="SSF102712">
    <property type="entry name" value="JAB1/MPN domain"/>
    <property type="match status" value="1"/>
</dbReference>
<gene>
    <name evidence="8" type="ORF">XM38_001700</name>
</gene>
<accession>A0A1Z3HG19</accession>
<dbReference type="PANTHER" id="PTHR34858:SF1">
    <property type="entry name" value="CYSO-CYSTEINE PEPTIDASE"/>
    <property type="match status" value="1"/>
</dbReference>
<dbReference type="RefSeq" id="WP_080810897.1">
    <property type="nucleotide sequence ID" value="NZ_CP021983.2"/>
</dbReference>
<dbReference type="PANTHER" id="PTHR34858">
    <property type="entry name" value="CYSO-CYSTEINE PEPTIDASE"/>
    <property type="match status" value="1"/>
</dbReference>